<organism evidence="1 2">
    <name type="scientific">Cryobacterium melibiosiphilum</name>
    <dbReference type="NCBI Taxonomy" id="995039"/>
    <lineage>
        <taxon>Bacteria</taxon>
        <taxon>Bacillati</taxon>
        <taxon>Actinomycetota</taxon>
        <taxon>Actinomycetes</taxon>
        <taxon>Micrococcales</taxon>
        <taxon>Microbacteriaceae</taxon>
        <taxon>Cryobacterium</taxon>
    </lineage>
</organism>
<dbReference type="Gene3D" id="3.10.450.50">
    <property type="match status" value="1"/>
</dbReference>
<evidence type="ECO:0000313" key="1">
    <source>
        <dbReference type="EMBL" id="RJT88033.1"/>
    </source>
</evidence>
<evidence type="ECO:0008006" key="3">
    <source>
        <dbReference type="Google" id="ProtNLM"/>
    </source>
</evidence>
<sequence>MWGSARVANRRRCLQVPVTRAFDALVAAAADQDVDAFVALYEDDVIVCDSWGQWGYAGQGA</sequence>
<keyword evidence="2" id="KW-1185">Reference proteome</keyword>
<dbReference type="EMBL" id="QZVS01000085">
    <property type="protein sequence ID" value="RJT88033.1"/>
    <property type="molecule type" value="Genomic_DNA"/>
</dbReference>
<reference evidence="1 2" key="1">
    <citation type="submission" date="2018-09" db="EMBL/GenBank/DDBJ databases">
        <title>Novel species of Cryobacterium.</title>
        <authorList>
            <person name="Liu Q."/>
            <person name="Xin Y.-H."/>
        </authorList>
    </citation>
    <scope>NUCLEOTIDE SEQUENCE [LARGE SCALE GENOMIC DNA]</scope>
    <source>
        <strain evidence="1 2">Hh39</strain>
    </source>
</reference>
<name>A0A3A5MMC1_9MICO</name>
<protein>
    <recommendedName>
        <fullName evidence="3">SnoaL-like domain-containing protein</fullName>
    </recommendedName>
</protein>
<evidence type="ECO:0000313" key="2">
    <source>
        <dbReference type="Proteomes" id="UP000272015"/>
    </source>
</evidence>
<dbReference type="AlphaFoldDB" id="A0A3A5MMC1"/>
<gene>
    <name evidence="1" type="ORF">D6T64_11620</name>
</gene>
<dbReference type="SUPFAM" id="SSF54427">
    <property type="entry name" value="NTF2-like"/>
    <property type="match status" value="1"/>
</dbReference>
<proteinExistence type="predicted"/>
<dbReference type="InterPro" id="IPR032710">
    <property type="entry name" value="NTF2-like_dom_sf"/>
</dbReference>
<comment type="caution">
    <text evidence="1">The sequence shown here is derived from an EMBL/GenBank/DDBJ whole genome shotgun (WGS) entry which is preliminary data.</text>
</comment>
<accession>A0A3A5MMC1</accession>
<dbReference type="Proteomes" id="UP000272015">
    <property type="component" value="Unassembled WGS sequence"/>
</dbReference>